<comment type="caution">
    <text evidence="11">The sequence shown here is derived from an EMBL/GenBank/DDBJ whole genome shotgun (WGS) entry which is preliminary data.</text>
</comment>
<proteinExistence type="inferred from homology"/>
<reference evidence="11 12" key="1">
    <citation type="submission" date="2018-08" db="EMBL/GenBank/DDBJ databases">
        <title>Genome and evolution of the arbuscular mycorrhizal fungus Diversispora epigaea (formerly Glomus versiforme) and its bacterial endosymbionts.</title>
        <authorList>
            <person name="Sun X."/>
            <person name="Fei Z."/>
            <person name="Harrison M."/>
        </authorList>
    </citation>
    <scope>NUCLEOTIDE SEQUENCE [LARGE SCALE GENOMIC DNA]</scope>
    <source>
        <strain evidence="11 12">IT104</strain>
    </source>
</reference>
<keyword evidence="5" id="KW-0804">Transcription</keyword>
<keyword evidence="12" id="KW-1185">Reference proteome</keyword>
<protein>
    <recommendedName>
        <fullName evidence="10">Pinin/SDK/MemA protein domain-containing protein</fullName>
    </recommendedName>
</protein>
<evidence type="ECO:0000256" key="3">
    <source>
        <dbReference type="ARBA" id="ARBA00022664"/>
    </source>
</evidence>
<name>A0A397JY06_9GLOM</name>
<gene>
    <name evidence="11" type="ORF">Glove_11g72</name>
</gene>
<feature type="compositionally biased region" description="Basic and acidic residues" evidence="9">
    <location>
        <begin position="1"/>
        <end position="13"/>
    </location>
</feature>
<evidence type="ECO:0000313" key="11">
    <source>
        <dbReference type="EMBL" id="RHZ89763.1"/>
    </source>
</evidence>
<evidence type="ECO:0000256" key="4">
    <source>
        <dbReference type="ARBA" id="ARBA00023015"/>
    </source>
</evidence>
<comment type="similarity">
    <text evidence="2">Belongs to the pinin family.</text>
</comment>
<dbReference type="GO" id="GO:0006397">
    <property type="term" value="P:mRNA processing"/>
    <property type="evidence" value="ECO:0007669"/>
    <property type="project" value="UniProtKB-KW"/>
</dbReference>
<feature type="compositionally biased region" description="Low complexity" evidence="9">
    <location>
        <begin position="15"/>
        <end position="31"/>
    </location>
</feature>
<accession>A0A397JY06</accession>
<evidence type="ECO:0000259" key="10">
    <source>
        <dbReference type="Pfam" id="PF04696"/>
    </source>
</evidence>
<evidence type="ECO:0000256" key="8">
    <source>
        <dbReference type="SAM" id="Coils"/>
    </source>
</evidence>
<keyword evidence="3" id="KW-0507">mRNA processing</keyword>
<evidence type="ECO:0000256" key="1">
    <source>
        <dbReference type="ARBA" id="ARBA00004123"/>
    </source>
</evidence>
<keyword evidence="6" id="KW-0508">mRNA splicing</keyword>
<dbReference type="PANTHER" id="PTHR12707:SF0">
    <property type="entry name" value="PININ"/>
    <property type="match status" value="1"/>
</dbReference>
<keyword evidence="8" id="KW-0175">Coiled coil</keyword>
<feature type="domain" description="Pinin/SDK/MemA protein" evidence="10">
    <location>
        <begin position="64"/>
        <end position="187"/>
    </location>
</feature>
<dbReference type="InterPro" id="IPR039853">
    <property type="entry name" value="Pinin"/>
</dbReference>
<feature type="compositionally biased region" description="Basic and acidic residues" evidence="9">
    <location>
        <begin position="306"/>
        <end position="327"/>
    </location>
</feature>
<dbReference type="GO" id="GO:0071013">
    <property type="term" value="C:catalytic step 2 spliceosome"/>
    <property type="evidence" value="ECO:0007669"/>
    <property type="project" value="TreeGrafter"/>
</dbReference>
<dbReference type="EMBL" id="PQFF01000009">
    <property type="protein sequence ID" value="RHZ89763.1"/>
    <property type="molecule type" value="Genomic_DNA"/>
</dbReference>
<evidence type="ECO:0000256" key="6">
    <source>
        <dbReference type="ARBA" id="ARBA00023187"/>
    </source>
</evidence>
<feature type="compositionally biased region" description="Basic and acidic residues" evidence="9">
    <location>
        <begin position="228"/>
        <end position="264"/>
    </location>
</feature>
<feature type="coiled-coil region" evidence="8">
    <location>
        <begin position="101"/>
        <end position="148"/>
    </location>
</feature>
<feature type="compositionally biased region" description="Basic and acidic residues" evidence="9">
    <location>
        <begin position="49"/>
        <end position="62"/>
    </location>
</feature>
<evidence type="ECO:0000256" key="5">
    <source>
        <dbReference type="ARBA" id="ARBA00023163"/>
    </source>
</evidence>
<keyword evidence="7" id="KW-0539">Nucleus</keyword>
<organism evidence="11 12">
    <name type="scientific">Diversispora epigaea</name>
    <dbReference type="NCBI Taxonomy" id="1348612"/>
    <lineage>
        <taxon>Eukaryota</taxon>
        <taxon>Fungi</taxon>
        <taxon>Fungi incertae sedis</taxon>
        <taxon>Mucoromycota</taxon>
        <taxon>Glomeromycotina</taxon>
        <taxon>Glomeromycetes</taxon>
        <taxon>Diversisporales</taxon>
        <taxon>Diversisporaceae</taxon>
        <taxon>Diversispora</taxon>
    </lineage>
</organism>
<feature type="compositionally biased region" description="Low complexity" evidence="9">
    <location>
        <begin position="268"/>
        <end position="281"/>
    </location>
</feature>
<dbReference type="AlphaFoldDB" id="A0A397JY06"/>
<feature type="region of interest" description="Disordered" evidence="9">
    <location>
        <begin position="194"/>
        <end position="327"/>
    </location>
</feature>
<comment type="subcellular location">
    <subcellularLocation>
        <location evidence="1">Nucleus</location>
    </subcellularLocation>
</comment>
<evidence type="ECO:0000256" key="7">
    <source>
        <dbReference type="ARBA" id="ARBA00023242"/>
    </source>
</evidence>
<dbReference type="OrthoDB" id="330772at2759"/>
<dbReference type="STRING" id="1348612.A0A397JY06"/>
<evidence type="ECO:0000313" key="12">
    <source>
        <dbReference type="Proteomes" id="UP000266861"/>
    </source>
</evidence>
<dbReference type="InterPro" id="IPR006786">
    <property type="entry name" value="Pinin_SDK_MemA"/>
</dbReference>
<feature type="compositionally biased region" description="Acidic residues" evidence="9">
    <location>
        <begin position="217"/>
        <end position="227"/>
    </location>
</feature>
<evidence type="ECO:0000256" key="2">
    <source>
        <dbReference type="ARBA" id="ARBA00010386"/>
    </source>
</evidence>
<dbReference type="GO" id="GO:0008380">
    <property type="term" value="P:RNA splicing"/>
    <property type="evidence" value="ECO:0007669"/>
    <property type="project" value="UniProtKB-KW"/>
</dbReference>
<evidence type="ECO:0000256" key="9">
    <source>
        <dbReference type="SAM" id="MobiDB-lite"/>
    </source>
</evidence>
<feature type="region of interest" description="Disordered" evidence="9">
    <location>
        <begin position="1"/>
        <end position="62"/>
    </location>
</feature>
<keyword evidence="4" id="KW-0805">Transcription regulation</keyword>
<dbReference type="Proteomes" id="UP000266861">
    <property type="component" value="Unassembled WGS sequence"/>
</dbReference>
<dbReference type="Pfam" id="PF04696">
    <property type="entry name" value="Pinin_SDK_memA"/>
    <property type="match status" value="1"/>
</dbReference>
<dbReference type="PANTHER" id="PTHR12707">
    <property type="entry name" value="PINN"/>
    <property type="match status" value="1"/>
</dbReference>
<sequence length="327" mass="37676">MATEVADRVEIKTESVTSQPVITSSTSPTTRRTSRNDKRRASNELSRQNTEETKRPRLDIKDAEVKKRGQRIFGVLLGTLTKFKNDIQNKTEADIKREQIVQKTQDKLKKEHEELVNKMKKEEEERKEKIAKEKKEAEEKRLKELQECWTTQKKNLANFLRTNTEPSLYYLPARVSQPMVETIARQKRQLVLESTSSISRDDNNNNNNNNVIKEEVTDNAEDIEMSDQNDKKVTSAENIKMETDQPEIKDEKSLEENNNNKDDQTQLSSSSVVNNNNNNNESQEEEGEEATIAATTEEGEPPVFNKTEESVVKDEEHTDSKDDPVEY</sequence>